<sequence length="327" mass="35342">MSVILEVHDLDVSFTAPAGSVRVVRGVSFSVGTAETVAIVGESGSGKSVTALSLMRLHDPDKTRISGSVKFKGTELLEVPEIRMRSVRGNAIGMIFQEPMSSLNPLMQIGDQIAEAILLHRDKSRTEARRRALGLLIQVGIADPERRMREYPHQLSGGMRQRVMIAMALACDPEVLIADEPTTALDVTVQAQILDLMRELKTRTGSSIVIITHDLGVVAELADRVVIMYAGTKVEEGTTEEIFSRPAHPYTIGLLGAIPSLTRNRNDGPLTEIPGQVPPANQARVGCSFAARCSFSSSICFEIEPKLEQVSSSHVAACHHKSEALLA</sequence>
<dbReference type="KEGG" id="bcou:IC761_07125"/>
<dbReference type="EMBL" id="CP061379">
    <property type="protein sequence ID" value="QPF93035.1"/>
    <property type="molecule type" value="Genomic_DNA"/>
</dbReference>
<organism evidence="10 11">
    <name type="scientific">Bradyrhizobium commune</name>
    <dbReference type="NCBI Taxonomy" id="83627"/>
    <lineage>
        <taxon>Bacteria</taxon>
        <taxon>Pseudomonadati</taxon>
        <taxon>Pseudomonadota</taxon>
        <taxon>Alphaproteobacteria</taxon>
        <taxon>Hyphomicrobiales</taxon>
        <taxon>Nitrobacteraceae</taxon>
        <taxon>Bradyrhizobium</taxon>
    </lineage>
</organism>
<comment type="function">
    <text evidence="8">Involved in beta-(1--&gt;2)glucan export. Transmembrane domains (TMD) form a pore in the inner membrane and the ATP-binding domain (NBD) is responsible for energy generation.</text>
</comment>
<dbReference type="GO" id="GO:0005886">
    <property type="term" value="C:plasma membrane"/>
    <property type="evidence" value="ECO:0007669"/>
    <property type="project" value="UniProtKB-SubCell"/>
</dbReference>
<dbReference type="GO" id="GO:0016887">
    <property type="term" value="F:ATP hydrolysis activity"/>
    <property type="evidence" value="ECO:0007669"/>
    <property type="project" value="InterPro"/>
</dbReference>
<dbReference type="PROSITE" id="PS50893">
    <property type="entry name" value="ABC_TRANSPORTER_2"/>
    <property type="match status" value="1"/>
</dbReference>
<evidence type="ECO:0000259" key="9">
    <source>
        <dbReference type="PROSITE" id="PS50893"/>
    </source>
</evidence>
<evidence type="ECO:0000313" key="10">
    <source>
        <dbReference type="EMBL" id="QPF93035.1"/>
    </source>
</evidence>
<comment type="subcellular location">
    <subcellularLocation>
        <location evidence="1">Cell inner membrane</location>
        <topology evidence="1">Peripheral membrane protein</topology>
    </subcellularLocation>
</comment>
<dbReference type="InterPro" id="IPR003593">
    <property type="entry name" value="AAA+_ATPase"/>
</dbReference>
<dbReference type="InterPro" id="IPR003439">
    <property type="entry name" value="ABC_transporter-like_ATP-bd"/>
</dbReference>
<dbReference type="InterPro" id="IPR050388">
    <property type="entry name" value="ABC_Ni/Peptide_Import"/>
</dbReference>
<gene>
    <name evidence="10" type="ORF">IC761_07125</name>
</gene>
<keyword evidence="4" id="KW-1003">Cell membrane</keyword>
<dbReference type="RefSeq" id="WP_195802554.1">
    <property type="nucleotide sequence ID" value="NZ_CP061379.1"/>
</dbReference>
<dbReference type="Pfam" id="PF00005">
    <property type="entry name" value="ABC_tran"/>
    <property type="match status" value="1"/>
</dbReference>
<protein>
    <submittedName>
        <fullName evidence="10">ABC transporter ATP-binding protein</fullName>
    </submittedName>
</protein>
<keyword evidence="6 10" id="KW-0067">ATP-binding</keyword>
<evidence type="ECO:0000256" key="5">
    <source>
        <dbReference type="ARBA" id="ARBA00022741"/>
    </source>
</evidence>
<dbReference type="PANTHER" id="PTHR43297">
    <property type="entry name" value="OLIGOPEPTIDE TRANSPORT ATP-BINDING PROTEIN APPD"/>
    <property type="match status" value="1"/>
</dbReference>
<dbReference type="PROSITE" id="PS00211">
    <property type="entry name" value="ABC_TRANSPORTER_1"/>
    <property type="match status" value="1"/>
</dbReference>
<dbReference type="FunFam" id="3.40.50.300:FF:000016">
    <property type="entry name" value="Oligopeptide ABC transporter ATP-binding component"/>
    <property type="match status" value="1"/>
</dbReference>
<keyword evidence="3" id="KW-0813">Transport</keyword>
<evidence type="ECO:0000256" key="2">
    <source>
        <dbReference type="ARBA" id="ARBA00005417"/>
    </source>
</evidence>
<dbReference type="SUPFAM" id="SSF52540">
    <property type="entry name" value="P-loop containing nucleoside triphosphate hydrolases"/>
    <property type="match status" value="1"/>
</dbReference>
<dbReference type="AlphaFoldDB" id="A0A7S9D886"/>
<evidence type="ECO:0000256" key="3">
    <source>
        <dbReference type="ARBA" id="ARBA00022448"/>
    </source>
</evidence>
<evidence type="ECO:0000256" key="1">
    <source>
        <dbReference type="ARBA" id="ARBA00004417"/>
    </source>
</evidence>
<dbReference type="InterPro" id="IPR017871">
    <property type="entry name" value="ABC_transporter-like_CS"/>
</dbReference>
<dbReference type="Gene3D" id="3.40.50.300">
    <property type="entry name" value="P-loop containing nucleotide triphosphate hydrolases"/>
    <property type="match status" value="1"/>
</dbReference>
<keyword evidence="11" id="KW-1185">Reference proteome</keyword>
<dbReference type="GO" id="GO:0055085">
    <property type="term" value="P:transmembrane transport"/>
    <property type="evidence" value="ECO:0007669"/>
    <property type="project" value="UniProtKB-ARBA"/>
</dbReference>
<proteinExistence type="inferred from homology"/>
<evidence type="ECO:0000256" key="4">
    <source>
        <dbReference type="ARBA" id="ARBA00022475"/>
    </source>
</evidence>
<dbReference type="PANTHER" id="PTHR43297:SF2">
    <property type="entry name" value="DIPEPTIDE TRANSPORT ATP-BINDING PROTEIN DPPD"/>
    <property type="match status" value="1"/>
</dbReference>
<dbReference type="Pfam" id="PF08352">
    <property type="entry name" value="oligo_HPY"/>
    <property type="match status" value="1"/>
</dbReference>
<accession>A0A7S9D886</accession>
<evidence type="ECO:0000313" key="11">
    <source>
        <dbReference type="Proteomes" id="UP000594621"/>
    </source>
</evidence>
<dbReference type="InterPro" id="IPR013563">
    <property type="entry name" value="Oligopep_ABC_C"/>
</dbReference>
<evidence type="ECO:0000256" key="6">
    <source>
        <dbReference type="ARBA" id="ARBA00022840"/>
    </source>
</evidence>
<keyword evidence="5" id="KW-0547">Nucleotide-binding</keyword>
<dbReference type="GO" id="GO:0005524">
    <property type="term" value="F:ATP binding"/>
    <property type="evidence" value="ECO:0007669"/>
    <property type="project" value="UniProtKB-KW"/>
</dbReference>
<dbReference type="GO" id="GO:0015833">
    <property type="term" value="P:peptide transport"/>
    <property type="evidence" value="ECO:0007669"/>
    <property type="project" value="InterPro"/>
</dbReference>
<feature type="domain" description="ABC transporter" evidence="9">
    <location>
        <begin position="7"/>
        <end position="255"/>
    </location>
</feature>
<dbReference type="CDD" id="cd03257">
    <property type="entry name" value="ABC_NikE_OppD_transporters"/>
    <property type="match status" value="1"/>
</dbReference>
<comment type="similarity">
    <text evidence="2">Belongs to the ABC transporter superfamily.</text>
</comment>
<reference evidence="10 11" key="1">
    <citation type="submission" date="2020-09" db="EMBL/GenBank/DDBJ databases">
        <title>Complete genomes of bradyrhizobia occurring on native shrubby legumes in Australia.</title>
        <authorList>
            <person name="Lafay B."/>
        </authorList>
    </citation>
    <scope>NUCLEOTIDE SEQUENCE [LARGE SCALE GENOMIC DNA]</scope>
    <source>
        <strain evidence="10 11">BDV5040</strain>
    </source>
</reference>
<dbReference type="SMART" id="SM00382">
    <property type="entry name" value="AAA"/>
    <property type="match status" value="1"/>
</dbReference>
<evidence type="ECO:0000256" key="7">
    <source>
        <dbReference type="ARBA" id="ARBA00023136"/>
    </source>
</evidence>
<dbReference type="NCBIfam" id="TIGR01727">
    <property type="entry name" value="oligo_HPY"/>
    <property type="match status" value="1"/>
</dbReference>
<name>A0A7S9D886_9BRAD</name>
<dbReference type="InterPro" id="IPR027417">
    <property type="entry name" value="P-loop_NTPase"/>
</dbReference>
<dbReference type="Proteomes" id="UP000594621">
    <property type="component" value="Chromosome"/>
</dbReference>
<evidence type="ECO:0000256" key="8">
    <source>
        <dbReference type="ARBA" id="ARBA00024722"/>
    </source>
</evidence>
<keyword evidence="7" id="KW-0472">Membrane</keyword>